<dbReference type="Pfam" id="PF18559">
    <property type="entry name" value="Exop_C"/>
    <property type="match status" value="1"/>
</dbReference>
<reference evidence="6 7" key="1">
    <citation type="journal article" date="2014" name="Int. J. Syst. Evol. Microbiol.">
        <title>Complete genome sequence of Corynebacterium casei LMG S-19264T (=DSM 44701T), isolated from a smear-ripened cheese.</title>
        <authorList>
            <consortium name="US DOE Joint Genome Institute (JGI-PGF)"/>
            <person name="Walter F."/>
            <person name="Albersmeier A."/>
            <person name="Kalinowski J."/>
            <person name="Ruckert C."/>
        </authorList>
    </citation>
    <scope>NUCLEOTIDE SEQUENCE [LARGE SCALE GENOMIC DNA]</scope>
    <source>
        <strain evidence="6 7">CGMCC 1.15358</strain>
    </source>
</reference>
<keyword evidence="2" id="KW-0732">Signal</keyword>
<dbReference type="InterPro" id="IPR002772">
    <property type="entry name" value="Glyco_hydro_3_C"/>
</dbReference>
<dbReference type="InterPro" id="IPR051915">
    <property type="entry name" value="Cellulose_Degrad_GH3"/>
</dbReference>
<evidence type="ECO:0000256" key="2">
    <source>
        <dbReference type="SAM" id="SignalP"/>
    </source>
</evidence>
<protein>
    <submittedName>
        <fullName evidence="6">1,4-beta-D-glucan glucohydrolase</fullName>
    </submittedName>
</protein>
<dbReference type="InterPro" id="IPR036881">
    <property type="entry name" value="Glyco_hydro_3_C_sf"/>
</dbReference>
<accession>A0A916Y744</accession>
<dbReference type="PANTHER" id="PTHR30620:SF77">
    <property type="entry name" value="LYSOSOMAL BETA GLUCOSIDASE-LIKE"/>
    <property type="match status" value="1"/>
</dbReference>
<name>A0A916Y744_9SPHN</name>
<sequence>MGIGVKFAPLLMSAAVAALAAPVAAQPMGAPDIAEAARANAANWPSAHTPAAITDTETENRISLLLAQMTLEQKVGQLIQADIAAISPEDLRTYPLGSLLAGGNSGPYGNERASAADWNRLVDEFRAVSVEPRAKGVAIPIIFGVDAVHGHNNIPGATVFPHNVGLGAAHDPALIRRIAEVTALEIAGSGIEWTFAPTLAVPQDLRWGRAYEGYSSDPKLVAEYGKEMVLGLQGKLEAGKDIPANRVAATAKHFLADGGTEGGDDQGDAKISEEELIDIHAAGYVTAIDAGALTVMASFSSWNGVKNHGNPTLLTDVLKGALGFQGFTVGDWNAQGQVAGCTNTDCPEALMAGLDMYMAPDSWKGLYENTLAQARSGQIPQARINEAVRRILRVKMKLGLMDAQPVVRGDHAAVGAPAHLAVAREAVAKSLVLLKNEGSVLPIKPGAKVLVAGPAADSMAIQSGGWTISWQGTDVTKEDFPNGQTIWDGLNEAVTEAGGSATLSQDGSFETAPDVAIVVFGETPYAEYQGDVPTLDYQPSDPTDLALLKSLKAKGIPVVSVFLSGRPMFTSPEINASDAFVAAWLPGSQGAGVADVLVARADGKPVRDFTGKLSFAWPADARAPVTEPLWPLGHGLSYAKGASVPQLSEDPRVDIATALNVDSFFGAGRALSPWVLSVEDAGGKRTVGTAPVSSAGGAVTAQSVDVRAQEDAKSLTWTGNGTAVIEGPASDLTKHLAERMSLAIEWRVDSLPEGPVTLALGERTLDVTTLLVDAPLGDVSTLAIPLKCFAEQGADMAQMATPLRIVSGANLSLALLSASVESVDAAGTCPPVAN</sequence>
<dbReference type="RefSeq" id="WP_066766061.1">
    <property type="nucleotide sequence ID" value="NZ_BMIO01000001.1"/>
</dbReference>
<organism evidence="6 7">
    <name type="scientific">Croceicoccus pelagius</name>
    <dbReference type="NCBI Taxonomy" id="1703341"/>
    <lineage>
        <taxon>Bacteria</taxon>
        <taxon>Pseudomonadati</taxon>
        <taxon>Pseudomonadota</taxon>
        <taxon>Alphaproteobacteria</taxon>
        <taxon>Sphingomonadales</taxon>
        <taxon>Erythrobacteraceae</taxon>
        <taxon>Croceicoccus</taxon>
    </lineage>
</organism>
<evidence type="ECO:0000313" key="6">
    <source>
        <dbReference type="EMBL" id="GGD33969.1"/>
    </source>
</evidence>
<dbReference type="EMBL" id="BMIO01000001">
    <property type="protein sequence ID" value="GGD33969.1"/>
    <property type="molecule type" value="Genomic_DNA"/>
</dbReference>
<evidence type="ECO:0000313" key="7">
    <source>
        <dbReference type="Proteomes" id="UP000598997"/>
    </source>
</evidence>
<dbReference type="InterPro" id="IPR017853">
    <property type="entry name" value="GH"/>
</dbReference>
<dbReference type="Gene3D" id="2.60.120.430">
    <property type="entry name" value="Galactose-binding lectin"/>
    <property type="match status" value="1"/>
</dbReference>
<dbReference type="Proteomes" id="UP000598997">
    <property type="component" value="Unassembled WGS sequence"/>
</dbReference>
<feature type="domain" description="Glycoside hydrolase family 3 N-terminal" evidence="3">
    <location>
        <begin position="70"/>
        <end position="394"/>
    </location>
</feature>
<feature type="domain" description="Glycoside hydrolase family 3 C-terminal" evidence="4">
    <location>
        <begin position="431"/>
        <end position="638"/>
    </location>
</feature>
<dbReference type="AlphaFoldDB" id="A0A916Y744"/>
<dbReference type="SUPFAM" id="SSF51445">
    <property type="entry name" value="(Trans)glycosidases"/>
    <property type="match status" value="1"/>
</dbReference>
<dbReference type="Pfam" id="PF00933">
    <property type="entry name" value="Glyco_hydro_3"/>
    <property type="match status" value="1"/>
</dbReference>
<gene>
    <name evidence="6" type="primary">celD</name>
    <name evidence="6" type="ORF">GCM10010989_05180</name>
</gene>
<feature type="chain" id="PRO_5037183284" evidence="2">
    <location>
        <begin position="21"/>
        <end position="834"/>
    </location>
</feature>
<keyword evidence="1" id="KW-0378">Hydrolase</keyword>
<keyword evidence="7" id="KW-1185">Reference proteome</keyword>
<evidence type="ECO:0000259" key="5">
    <source>
        <dbReference type="Pfam" id="PF18559"/>
    </source>
</evidence>
<dbReference type="PANTHER" id="PTHR30620">
    <property type="entry name" value="PERIPLASMIC BETA-GLUCOSIDASE-RELATED"/>
    <property type="match status" value="1"/>
</dbReference>
<evidence type="ECO:0000259" key="3">
    <source>
        <dbReference type="Pfam" id="PF00933"/>
    </source>
</evidence>
<dbReference type="Gene3D" id="3.20.20.300">
    <property type="entry name" value="Glycoside hydrolase, family 3, N-terminal domain"/>
    <property type="match status" value="1"/>
</dbReference>
<feature type="domain" description="ExoP galactose-binding-like" evidence="5">
    <location>
        <begin position="672"/>
        <end position="816"/>
    </location>
</feature>
<dbReference type="Gene3D" id="3.40.50.1700">
    <property type="entry name" value="Glycoside hydrolase family 3 C-terminal domain"/>
    <property type="match status" value="1"/>
</dbReference>
<dbReference type="Pfam" id="PF01915">
    <property type="entry name" value="Glyco_hydro_3_C"/>
    <property type="match status" value="1"/>
</dbReference>
<dbReference type="InterPro" id="IPR041443">
    <property type="entry name" value="Exop_C"/>
</dbReference>
<dbReference type="InterPro" id="IPR001764">
    <property type="entry name" value="Glyco_hydro_3_N"/>
</dbReference>
<dbReference type="GO" id="GO:0009251">
    <property type="term" value="P:glucan catabolic process"/>
    <property type="evidence" value="ECO:0007669"/>
    <property type="project" value="TreeGrafter"/>
</dbReference>
<dbReference type="SUPFAM" id="SSF52279">
    <property type="entry name" value="Beta-D-glucan exohydrolase, C-terminal domain"/>
    <property type="match status" value="1"/>
</dbReference>
<evidence type="ECO:0000259" key="4">
    <source>
        <dbReference type="Pfam" id="PF01915"/>
    </source>
</evidence>
<proteinExistence type="predicted"/>
<evidence type="ECO:0000256" key="1">
    <source>
        <dbReference type="ARBA" id="ARBA00022801"/>
    </source>
</evidence>
<dbReference type="InterPro" id="IPR036962">
    <property type="entry name" value="Glyco_hydro_3_N_sf"/>
</dbReference>
<comment type="caution">
    <text evidence="6">The sequence shown here is derived from an EMBL/GenBank/DDBJ whole genome shotgun (WGS) entry which is preliminary data.</text>
</comment>
<feature type="signal peptide" evidence="2">
    <location>
        <begin position="1"/>
        <end position="20"/>
    </location>
</feature>
<dbReference type="GO" id="GO:0008422">
    <property type="term" value="F:beta-glucosidase activity"/>
    <property type="evidence" value="ECO:0007669"/>
    <property type="project" value="TreeGrafter"/>
</dbReference>
<dbReference type="PRINTS" id="PR00133">
    <property type="entry name" value="GLHYDRLASE3"/>
</dbReference>